<evidence type="ECO:0000256" key="4">
    <source>
        <dbReference type="ARBA" id="ARBA00022777"/>
    </source>
</evidence>
<evidence type="ECO:0000313" key="11">
    <source>
        <dbReference type="EMBL" id="GAA0597429.1"/>
    </source>
</evidence>
<comment type="subcellular location">
    <subcellularLocation>
        <location evidence="9">Cytoplasm</location>
    </subcellularLocation>
</comment>
<feature type="active site" description="Proton acceptor" evidence="9">
    <location>
        <position position="241"/>
    </location>
</feature>
<feature type="binding site" evidence="9">
    <location>
        <position position="235"/>
    </location>
    <ligand>
        <name>K(+)</name>
        <dbReference type="ChEBI" id="CHEBI:29103"/>
    </ligand>
</feature>
<feature type="domain" description="Carbohydrate kinase PfkB" evidence="10">
    <location>
        <begin position="2"/>
        <end position="282"/>
    </location>
</feature>
<dbReference type="Gene3D" id="3.40.1190.20">
    <property type="match status" value="1"/>
</dbReference>
<feature type="binding site" evidence="9">
    <location>
        <position position="178"/>
    </location>
    <ligand>
        <name>ATP</name>
        <dbReference type="ChEBI" id="CHEBI:30616"/>
    </ligand>
</feature>
<feature type="binding site" evidence="9">
    <location>
        <position position="241"/>
    </location>
    <ligand>
        <name>substrate</name>
    </ligand>
</feature>
<feature type="binding site" evidence="9">
    <location>
        <position position="271"/>
    </location>
    <ligand>
        <name>K(+)</name>
        <dbReference type="ChEBI" id="CHEBI:29103"/>
    </ligand>
</feature>
<keyword evidence="8 9" id="KW-0119">Carbohydrate metabolism</keyword>
<keyword evidence="7 9" id="KW-0630">Potassium</keyword>
<comment type="catalytic activity">
    <reaction evidence="9">
        <text>D-ribose + ATP = D-ribose 5-phosphate + ADP + H(+)</text>
        <dbReference type="Rhea" id="RHEA:13697"/>
        <dbReference type="ChEBI" id="CHEBI:15378"/>
        <dbReference type="ChEBI" id="CHEBI:30616"/>
        <dbReference type="ChEBI" id="CHEBI:47013"/>
        <dbReference type="ChEBI" id="CHEBI:78346"/>
        <dbReference type="ChEBI" id="CHEBI:456216"/>
        <dbReference type="EC" id="2.7.1.15"/>
    </reaction>
</comment>
<evidence type="ECO:0000256" key="8">
    <source>
        <dbReference type="ARBA" id="ARBA00023277"/>
    </source>
</evidence>
<keyword evidence="6 9" id="KW-0460">Magnesium</keyword>
<dbReference type="EC" id="2.7.1.15" evidence="9"/>
<keyword evidence="9" id="KW-0963">Cytoplasm</keyword>
<evidence type="ECO:0000256" key="6">
    <source>
        <dbReference type="ARBA" id="ARBA00022842"/>
    </source>
</evidence>
<organism evidence="11 12">
    <name type="scientific">Paenochrobactrum glaciei</name>
    <dbReference type="NCBI Taxonomy" id="486407"/>
    <lineage>
        <taxon>Bacteria</taxon>
        <taxon>Pseudomonadati</taxon>
        <taxon>Pseudomonadota</taxon>
        <taxon>Alphaproteobacteria</taxon>
        <taxon>Hyphomicrobiales</taxon>
        <taxon>Brucellaceae</taxon>
        <taxon>Paenochrobactrum</taxon>
    </lineage>
</organism>
<comment type="pathway">
    <text evidence="9">Carbohydrate metabolism; D-ribose degradation; D-ribose 5-phosphate from beta-D-ribopyranose: step 2/2.</text>
</comment>
<feature type="binding site" evidence="9">
    <location>
        <begin position="240"/>
        <end position="241"/>
    </location>
    <ligand>
        <name>ATP</name>
        <dbReference type="ChEBI" id="CHEBI:30616"/>
    </ligand>
</feature>
<feature type="binding site" evidence="9">
    <location>
        <position position="276"/>
    </location>
    <ligand>
        <name>K(+)</name>
        <dbReference type="ChEBI" id="CHEBI:29103"/>
    </ligand>
</feature>
<dbReference type="InterPro" id="IPR011877">
    <property type="entry name" value="Ribokinase"/>
</dbReference>
<dbReference type="Pfam" id="PF00294">
    <property type="entry name" value="PfkB"/>
    <property type="match status" value="1"/>
</dbReference>
<feature type="binding site" evidence="9">
    <location>
        <begin position="9"/>
        <end position="11"/>
    </location>
    <ligand>
        <name>substrate</name>
    </ligand>
</feature>
<evidence type="ECO:0000256" key="9">
    <source>
        <dbReference type="HAMAP-Rule" id="MF_01987"/>
    </source>
</evidence>
<keyword evidence="5 9" id="KW-0067">ATP-binding</keyword>
<name>A0ABP3QU63_9HYPH</name>
<evidence type="ECO:0000256" key="3">
    <source>
        <dbReference type="ARBA" id="ARBA00022741"/>
    </source>
</evidence>
<evidence type="ECO:0000259" key="10">
    <source>
        <dbReference type="Pfam" id="PF00294"/>
    </source>
</evidence>
<comment type="caution">
    <text evidence="9">Lacks conserved residue(s) required for the propagation of feature annotation.</text>
</comment>
<keyword evidence="2 9" id="KW-0479">Metal-binding</keyword>
<dbReference type="PRINTS" id="PR00990">
    <property type="entry name" value="RIBOKINASE"/>
</dbReference>
<dbReference type="InterPro" id="IPR029056">
    <property type="entry name" value="Ribokinase-like"/>
</dbReference>
<feature type="binding site" evidence="9">
    <location>
        <begin position="209"/>
        <end position="214"/>
    </location>
    <ligand>
        <name>ATP</name>
        <dbReference type="ChEBI" id="CHEBI:30616"/>
    </ligand>
</feature>
<dbReference type="SUPFAM" id="SSF53613">
    <property type="entry name" value="Ribokinase-like"/>
    <property type="match status" value="1"/>
</dbReference>
<gene>
    <name evidence="9" type="primary">rbsK</name>
    <name evidence="11" type="ORF">GCM10008943_10640</name>
</gene>
<keyword evidence="3 9" id="KW-0547">Nucleotide-binding</keyword>
<comment type="similarity">
    <text evidence="9">Belongs to the carbohydrate kinase PfkB family. Ribokinase subfamily.</text>
</comment>
<comment type="activity regulation">
    <text evidence="9">Activated by a monovalent cation that binds near, but not in, the active site. The most likely occupant of the site in vivo is potassium. Ion binding induces a conformational change that may alter substrate affinity.</text>
</comment>
<evidence type="ECO:0000313" key="12">
    <source>
        <dbReference type="Proteomes" id="UP001424441"/>
    </source>
</evidence>
<dbReference type="EMBL" id="BAAADE010000001">
    <property type="protein sequence ID" value="GAA0597429.1"/>
    <property type="molecule type" value="Genomic_DNA"/>
</dbReference>
<evidence type="ECO:0000256" key="1">
    <source>
        <dbReference type="ARBA" id="ARBA00022679"/>
    </source>
</evidence>
<dbReference type="PANTHER" id="PTHR10584">
    <property type="entry name" value="SUGAR KINASE"/>
    <property type="match status" value="1"/>
</dbReference>
<evidence type="ECO:0000256" key="5">
    <source>
        <dbReference type="ARBA" id="ARBA00022840"/>
    </source>
</evidence>
<evidence type="ECO:0000256" key="7">
    <source>
        <dbReference type="ARBA" id="ARBA00022958"/>
    </source>
</evidence>
<keyword evidence="4 9" id="KW-0418">Kinase</keyword>
<sequence>MIITFGSINVDFMFQLNEMPRAGQTLLANDFHTGAGGKGGNQALAAARDGAEVLMYGAVGTDALAQIGLSNLEQVANITRIERLTEPTGCASVYTDSHGNNMIAVASGANLHASSDVIEDTDLQSANIVLMQMENKPEEVEKLIRRTHASKALAILNLAPAYRLPEDVLSLCDLIVVNEDEAEALATWVNCPPDAESLSKCLNTGILRTLGGEGAEAFMDGQFIQMKAVAVDVKDTTGAGDCFVGVLASALDKGMTLGQAMERASVAAAIACTKTGSQQTIPMAKETDQFIASHRV</sequence>
<accession>A0ABP3QU63</accession>
<dbReference type="HAMAP" id="MF_01987">
    <property type="entry name" value="Ribokinase"/>
    <property type="match status" value="1"/>
</dbReference>
<dbReference type="CDD" id="cd01174">
    <property type="entry name" value="ribokinase"/>
    <property type="match status" value="1"/>
</dbReference>
<dbReference type="PANTHER" id="PTHR10584:SF166">
    <property type="entry name" value="RIBOKINASE"/>
    <property type="match status" value="1"/>
</dbReference>
<evidence type="ECO:0000256" key="2">
    <source>
        <dbReference type="ARBA" id="ARBA00022723"/>
    </source>
</evidence>
<keyword evidence="12" id="KW-1185">Reference proteome</keyword>
<feature type="binding site" evidence="9">
    <location>
        <position position="134"/>
    </location>
    <ligand>
        <name>substrate</name>
    </ligand>
</feature>
<comment type="subunit">
    <text evidence="9">Homodimer.</text>
</comment>
<feature type="binding site" evidence="9">
    <location>
        <position position="237"/>
    </location>
    <ligand>
        <name>K(+)</name>
        <dbReference type="ChEBI" id="CHEBI:29103"/>
    </ligand>
</feature>
<proteinExistence type="inferred from homology"/>
<dbReference type="InterPro" id="IPR002139">
    <property type="entry name" value="Ribo/fructo_kinase"/>
</dbReference>
<reference evidence="12" key="1">
    <citation type="journal article" date="2019" name="Int. J. Syst. Evol. Microbiol.">
        <title>The Global Catalogue of Microorganisms (GCM) 10K type strain sequencing project: providing services to taxonomists for standard genome sequencing and annotation.</title>
        <authorList>
            <consortium name="The Broad Institute Genomics Platform"/>
            <consortium name="The Broad Institute Genome Sequencing Center for Infectious Disease"/>
            <person name="Wu L."/>
            <person name="Ma J."/>
        </authorList>
    </citation>
    <scope>NUCLEOTIDE SEQUENCE [LARGE SCALE GENOMIC DNA]</scope>
    <source>
        <strain evidence="12">JCM 15115</strain>
    </source>
</reference>
<dbReference type="InterPro" id="IPR011611">
    <property type="entry name" value="PfkB_dom"/>
</dbReference>
<feature type="binding site" evidence="9">
    <location>
        <position position="274"/>
    </location>
    <ligand>
        <name>K(+)</name>
        <dbReference type="ChEBI" id="CHEBI:29103"/>
    </ligand>
</feature>
<dbReference type="Proteomes" id="UP001424441">
    <property type="component" value="Unassembled WGS sequence"/>
</dbReference>
<keyword evidence="1 9" id="KW-0808">Transferase</keyword>
<comment type="function">
    <text evidence="9">Catalyzes the phosphorylation of ribose at O-5 in a reaction requiring ATP and magnesium. The resulting D-ribose-5-phosphate can then be used either for sythesis of nucleotides, histidine, and tryptophan, or as a component of the pentose phosphate pathway.</text>
</comment>
<comment type="caution">
    <text evidence="11">The sequence shown here is derived from an EMBL/GenBank/DDBJ whole genome shotgun (WGS) entry which is preliminary data.</text>
</comment>
<protein>
    <recommendedName>
        <fullName evidence="9">Ribokinase</fullName>
        <shortName evidence="9">RK</shortName>
        <ecNumber evidence="9">2.7.1.15</ecNumber>
    </recommendedName>
</protein>
<feature type="binding site" evidence="9">
    <location>
        <begin position="37"/>
        <end position="41"/>
    </location>
    <ligand>
        <name>substrate</name>
    </ligand>
</feature>
<comment type="cofactor">
    <cofactor evidence="9">
        <name>Mg(2+)</name>
        <dbReference type="ChEBI" id="CHEBI:18420"/>
    </cofactor>
    <text evidence="9">Requires a divalent cation, most likely magnesium in vivo, as an electrophilic catalyst to aid phosphoryl group transfer. It is the chelate of the metal and the nucleotide that is the actual substrate.</text>
</comment>